<dbReference type="EMBL" id="MHSH01000048">
    <property type="protein sequence ID" value="OHA40628.1"/>
    <property type="molecule type" value="Genomic_DNA"/>
</dbReference>
<dbReference type="GO" id="GO:0004722">
    <property type="term" value="F:protein serine/threonine phosphatase activity"/>
    <property type="evidence" value="ECO:0007669"/>
    <property type="project" value="InterPro"/>
</dbReference>
<dbReference type="AlphaFoldDB" id="A0A1G2NX39"/>
<evidence type="ECO:0000259" key="1">
    <source>
        <dbReference type="PROSITE" id="PS51746"/>
    </source>
</evidence>
<sequence>MKVEHTVIQMQGGRDYMEDTYSVNDGANQYFFGGVYDGHMGSFAANFAALKVPEVYLKLIASGGNPTDSFVTAYRVVSDNIVERYRDVGACAVNFYASNRRLFTANAGDCELLHFHNGWATKLTQKHRVSEPSENKRLQRHRAMIVGNRIVTDVGASLVSRSLGDAEFRAAGVIDTPYVSGVPLNAGDMVLAATDGLFDRFSEEEIVAVVIGGGSCDAAARVFRVALADMVGSREPENVTVLLAKFLEL</sequence>
<comment type="caution">
    <text evidence="2">The sequence shown here is derived from an EMBL/GenBank/DDBJ whole genome shotgun (WGS) entry which is preliminary data.</text>
</comment>
<reference evidence="2 3" key="1">
    <citation type="journal article" date="2016" name="Nat. Commun.">
        <title>Thousands of microbial genomes shed light on interconnected biogeochemical processes in an aquifer system.</title>
        <authorList>
            <person name="Anantharaman K."/>
            <person name="Brown C.T."/>
            <person name="Hug L.A."/>
            <person name="Sharon I."/>
            <person name="Castelle C.J."/>
            <person name="Probst A.J."/>
            <person name="Thomas B.C."/>
            <person name="Singh A."/>
            <person name="Wilkins M.J."/>
            <person name="Karaoz U."/>
            <person name="Brodie E.L."/>
            <person name="Williams K.H."/>
            <person name="Hubbard S.S."/>
            <person name="Banfield J.F."/>
        </authorList>
    </citation>
    <scope>NUCLEOTIDE SEQUENCE [LARGE SCALE GENOMIC DNA]</scope>
</reference>
<dbReference type="InterPro" id="IPR001932">
    <property type="entry name" value="PPM-type_phosphatase-like_dom"/>
</dbReference>
<dbReference type="InterPro" id="IPR036457">
    <property type="entry name" value="PPM-type-like_dom_sf"/>
</dbReference>
<dbReference type="Gene3D" id="3.60.40.10">
    <property type="entry name" value="PPM-type phosphatase domain"/>
    <property type="match status" value="1"/>
</dbReference>
<name>A0A1G2NX39_9BACT</name>
<proteinExistence type="predicted"/>
<dbReference type="InterPro" id="IPR015655">
    <property type="entry name" value="PP2C"/>
</dbReference>
<evidence type="ECO:0000313" key="3">
    <source>
        <dbReference type="Proteomes" id="UP000176429"/>
    </source>
</evidence>
<gene>
    <name evidence="2" type="ORF">A3H68_02960</name>
</gene>
<evidence type="ECO:0000313" key="2">
    <source>
        <dbReference type="EMBL" id="OHA40628.1"/>
    </source>
</evidence>
<accession>A0A1G2NX39</accession>
<feature type="domain" description="PPM-type phosphatase" evidence="1">
    <location>
        <begin position="4"/>
        <end position="246"/>
    </location>
</feature>
<organism evidence="2 3">
    <name type="scientific">Candidatus Taylorbacteria bacterium RIFCSPLOWO2_02_FULL_46_40</name>
    <dbReference type="NCBI Taxonomy" id="1802329"/>
    <lineage>
        <taxon>Bacteria</taxon>
        <taxon>Candidatus Tayloriibacteriota</taxon>
    </lineage>
</organism>
<dbReference type="SMART" id="SM00332">
    <property type="entry name" value="PP2Cc"/>
    <property type="match status" value="1"/>
</dbReference>
<dbReference type="SUPFAM" id="SSF81606">
    <property type="entry name" value="PP2C-like"/>
    <property type="match status" value="1"/>
</dbReference>
<dbReference type="PROSITE" id="PS51746">
    <property type="entry name" value="PPM_2"/>
    <property type="match status" value="1"/>
</dbReference>
<dbReference type="Pfam" id="PF00481">
    <property type="entry name" value="PP2C"/>
    <property type="match status" value="1"/>
</dbReference>
<dbReference type="Proteomes" id="UP000176429">
    <property type="component" value="Unassembled WGS sequence"/>
</dbReference>
<protein>
    <recommendedName>
        <fullName evidence="1">PPM-type phosphatase domain-containing protein</fullName>
    </recommendedName>
</protein>
<dbReference type="PANTHER" id="PTHR47992">
    <property type="entry name" value="PROTEIN PHOSPHATASE"/>
    <property type="match status" value="1"/>
</dbReference>
<dbReference type="CDD" id="cd00143">
    <property type="entry name" value="PP2Cc"/>
    <property type="match status" value="1"/>
</dbReference>